<comment type="caution">
    <text evidence="6">The sequence shown here is derived from an EMBL/GenBank/DDBJ whole genome shotgun (WGS) entry which is preliminary data.</text>
</comment>
<gene>
    <name evidence="6" type="ORF">JOC49_002606</name>
</gene>
<organism evidence="6 7">
    <name type="scientific">Fusibacter tunisiensis</name>
    <dbReference type="NCBI Taxonomy" id="1008308"/>
    <lineage>
        <taxon>Bacteria</taxon>
        <taxon>Bacillati</taxon>
        <taxon>Bacillota</taxon>
        <taxon>Clostridia</taxon>
        <taxon>Eubacteriales</taxon>
        <taxon>Eubacteriales Family XII. Incertae Sedis</taxon>
        <taxon>Fusibacter</taxon>
    </lineage>
</organism>
<evidence type="ECO:0000259" key="5">
    <source>
        <dbReference type="SMART" id="SM00478"/>
    </source>
</evidence>
<dbReference type="CDD" id="cd00056">
    <property type="entry name" value="ENDO3c"/>
    <property type="match status" value="1"/>
</dbReference>
<evidence type="ECO:0000256" key="1">
    <source>
        <dbReference type="ARBA" id="ARBA00000086"/>
    </source>
</evidence>
<dbReference type="Pfam" id="PF00730">
    <property type="entry name" value="HhH-GPD"/>
    <property type="match status" value="1"/>
</dbReference>
<keyword evidence="6" id="KW-0378">Hydrolase</keyword>
<evidence type="ECO:0000313" key="7">
    <source>
        <dbReference type="Proteomes" id="UP000767854"/>
    </source>
</evidence>
<dbReference type="SUPFAM" id="SSF48150">
    <property type="entry name" value="DNA-glycosylase"/>
    <property type="match status" value="1"/>
</dbReference>
<evidence type="ECO:0000256" key="2">
    <source>
        <dbReference type="ARBA" id="ARBA00012000"/>
    </source>
</evidence>
<keyword evidence="6" id="KW-0326">Glycosidase</keyword>
<name>A0ABS2MUC1_9FIRM</name>
<keyword evidence="4" id="KW-0234">DNA repair</keyword>
<dbReference type="PANTHER" id="PTHR43003">
    <property type="entry name" value="DNA-3-METHYLADENINE GLYCOSYLASE"/>
    <property type="match status" value="1"/>
</dbReference>
<keyword evidence="7" id="KW-1185">Reference proteome</keyword>
<evidence type="ECO:0000256" key="4">
    <source>
        <dbReference type="ARBA" id="ARBA00023204"/>
    </source>
</evidence>
<accession>A0ABS2MUC1</accession>
<keyword evidence="3" id="KW-0227">DNA damage</keyword>
<protein>
    <recommendedName>
        <fullName evidence="2">DNA-3-methyladenine glycosylase II</fullName>
        <ecNumber evidence="2">3.2.2.21</ecNumber>
    </recommendedName>
</protein>
<dbReference type="GO" id="GO:0003905">
    <property type="term" value="F:alkylbase DNA N-glycosylase activity"/>
    <property type="evidence" value="ECO:0007669"/>
    <property type="project" value="UniProtKB-EC"/>
</dbReference>
<sequence>MDYFVYGELEKKYLIERDPKLGRVILEMQDIKRPINSNLFESLMTSIISQQISSKAATTVWSRFKDLVGSVSPENVMALSLDEIQKQGMSFRKAGYIKEIAERVSDGDLNLKTLETLPDCEVVKRLKSLPGIGVWTAEMLMLFSMRRPDILSWDDLAIRRGMLFLYGLDTIDRTTFETYRKVYSPYGSVASLYLWEISHKGVEKRGK</sequence>
<dbReference type="Proteomes" id="UP000767854">
    <property type="component" value="Unassembled WGS sequence"/>
</dbReference>
<proteinExistence type="predicted"/>
<feature type="domain" description="HhH-GPD" evidence="5">
    <location>
        <begin position="48"/>
        <end position="202"/>
    </location>
</feature>
<dbReference type="EC" id="3.2.2.21" evidence="2"/>
<dbReference type="SMART" id="SM00478">
    <property type="entry name" value="ENDO3c"/>
    <property type="match status" value="1"/>
</dbReference>
<evidence type="ECO:0000313" key="6">
    <source>
        <dbReference type="EMBL" id="MBM7563031.1"/>
    </source>
</evidence>
<dbReference type="EMBL" id="JAFBDT010000053">
    <property type="protein sequence ID" value="MBM7563031.1"/>
    <property type="molecule type" value="Genomic_DNA"/>
</dbReference>
<evidence type="ECO:0000256" key="3">
    <source>
        <dbReference type="ARBA" id="ARBA00022763"/>
    </source>
</evidence>
<reference evidence="6 7" key="1">
    <citation type="submission" date="2021-01" db="EMBL/GenBank/DDBJ databases">
        <title>Genomic Encyclopedia of Type Strains, Phase IV (KMG-IV): sequencing the most valuable type-strain genomes for metagenomic binning, comparative biology and taxonomic classification.</title>
        <authorList>
            <person name="Goeker M."/>
        </authorList>
    </citation>
    <scope>NUCLEOTIDE SEQUENCE [LARGE SCALE GENOMIC DNA]</scope>
    <source>
        <strain evidence="6 7">DSM 24436</strain>
    </source>
</reference>
<dbReference type="PANTHER" id="PTHR43003:SF5">
    <property type="entry name" value="DNA-3-METHYLADENINE GLYCOSYLASE"/>
    <property type="match status" value="1"/>
</dbReference>
<dbReference type="RefSeq" id="WP_204665455.1">
    <property type="nucleotide sequence ID" value="NZ_JAFBDT010000053.1"/>
</dbReference>
<dbReference type="InterPro" id="IPR011257">
    <property type="entry name" value="DNA_glycosylase"/>
</dbReference>
<dbReference type="InterPro" id="IPR051912">
    <property type="entry name" value="Alkylbase_DNA_Glycosylase/TA"/>
</dbReference>
<comment type="catalytic activity">
    <reaction evidence="1">
        <text>Hydrolysis of alkylated DNA, releasing 3-methyladenine, 3-methylguanine, 7-methylguanine and 7-methyladenine.</text>
        <dbReference type="EC" id="3.2.2.21"/>
    </reaction>
</comment>
<dbReference type="Gene3D" id="1.10.340.30">
    <property type="entry name" value="Hypothetical protein, domain 2"/>
    <property type="match status" value="1"/>
</dbReference>
<dbReference type="InterPro" id="IPR003265">
    <property type="entry name" value="HhH-GPD_domain"/>
</dbReference>
<dbReference type="Gene3D" id="1.10.1670.40">
    <property type="match status" value="1"/>
</dbReference>